<name>A0ABS6IRN9_9HYPH</name>
<keyword evidence="1" id="KW-0732">Signal</keyword>
<protein>
    <submittedName>
        <fullName evidence="4">DUF3298 domain-containing protein</fullName>
    </submittedName>
</protein>
<proteinExistence type="predicted"/>
<evidence type="ECO:0000313" key="5">
    <source>
        <dbReference type="Proteomes" id="UP000727907"/>
    </source>
</evidence>
<keyword evidence="5" id="KW-1185">Reference proteome</keyword>
<dbReference type="InterPro" id="IPR052755">
    <property type="entry name" value="Lysozyme_Inhibitor_LprI"/>
</dbReference>
<comment type="caution">
    <text evidence="4">The sequence shown here is derived from an EMBL/GenBank/DDBJ whole genome shotgun (WGS) entry which is preliminary data.</text>
</comment>
<dbReference type="Pfam" id="PF07007">
    <property type="entry name" value="LprI"/>
    <property type="match status" value="1"/>
</dbReference>
<feature type="domain" description="Lysozyme inhibitor LprI-like N-terminal" evidence="2">
    <location>
        <begin position="27"/>
        <end position="109"/>
    </location>
</feature>
<dbReference type="PANTHER" id="PTHR37549:SF1">
    <property type="entry name" value="LIPOPROTEIN LPRI"/>
    <property type="match status" value="1"/>
</dbReference>
<feature type="signal peptide" evidence="1">
    <location>
        <begin position="1"/>
        <end position="19"/>
    </location>
</feature>
<feature type="chain" id="PRO_5045562376" evidence="1">
    <location>
        <begin position="20"/>
        <end position="330"/>
    </location>
</feature>
<dbReference type="InterPro" id="IPR009739">
    <property type="entry name" value="LprI-like_N"/>
</dbReference>
<accession>A0ABS6IRN9</accession>
<gene>
    <name evidence="4" type="ORF">KQ910_23165</name>
</gene>
<evidence type="ECO:0000259" key="3">
    <source>
        <dbReference type="Pfam" id="PF11738"/>
    </source>
</evidence>
<dbReference type="EMBL" id="JAHOPB010000002">
    <property type="protein sequence ID" value="MBU8876694.1"/>
    <property type="molecule type" value="Genomic_DNA"/>
</dbReference>
<dbReference type="PANTHER" id="PTHR37549">
    <property type="entry name" value="LIPOPROTEIN LPRI"/>
    <property type="match status" value="1"/>
</dbReference>
<evidence type="ECO:0000256" key="1">
    <source>
        <dbReference type="SAM" id="SignalP"/>
    </source>
</evidence>
<feature type="domain" description="DUF3298" evidence="3">
    <location>
        <begin position="237"/>
        <end position="316"/>
    </location>
</feature>
<evidence type="ECO:0000259" key="2">
    <source>
        <dbReference type="Pfam" id="PF07007"/>
    </source>
</evidence>
<dbReference type="Pfam" id="PF11738">
    <property type="entry name" value="DUF3298"/>
    <property type="match status" value="1"/>
</dbReference>
<evidence type="ECO:0000313" key="4">
    <source>
        <dbReference type="EMBL" id="MBU8876694.1"/>
    </source>
</evidence>
<dbReference type="InterPro" id="IPR021729">
    <property type="entry name" value="DUF3298"/>
</dbReference>
<dbReference type="RefSeq" id="WP_216965680.1">
    <property type="nucleotide sequence ID" value="NZ_JAHOPB010000002.1"/>
</dbReference>
<organism evidence="4 5">
    <name type="scientific">Reyranella humidisoli</name>
    <dbReference type="NCBI Taxonomy" id="2849149"/>
    <lineage>
        <taxon>Bacteria</taxon>
        <taxon>Pseudomonadati</taxon>
        <taxon>Pseudomonadota</taxon>
        <taxon>Alphaproteobacteria</taxon>
        <taxon>Hyphomicrobiales</taxon>
        <taxon>Reyranellaceae</taxon>
        <taxon>Reyranella</taxon>
    </lineage>
</organism>
<dbReference type="Proteomes" id="UP000727907">
    <property type="component" value="Unassembled WGS sequence"/>
</dbReference>
<reference evidence="4 5" key="1">
    <citation type="submission" date="2021-06" db="EMBL/GenBank/DDBJ databases">
        <authorList>
            <person name="Lee D.H."/>
        </authorList>
    </citation>
    <scope>NUCLEOTIDE SEQUENCE [LARGE SCALE GENOMIC DNA]</scope>
    <source>
        <strain evidence="4 5">MMS21-HV4-11</strain>
    </source>
</reference>
<sequence length="330" mass="35685">MRRFAVAALSALLPAAAAAQSGPSFDCAKASNASERAVCKSPDLAKVDRELAGLYAALLGRLTGPAKESLEKSQVRWIVGRNRACQPNEDSDVIERCLTTRYADRIADLKASAAGPYPFVEDQAIEKTGKVGKVKYALDLRYPRFAGKTADFSALNRSYADSAAKAARETTPGADAGVDREEQWEAVQSYALHRPGPDAITVALTFWAYTGGAHGYGSLSCTLVDLRTGKPVPPAGVFAEGSPWLKEVVSIVAADLKKQFVENPGFEDALEPRKLTKTVNSADRFCWQADRLQVYFNQYEVGPYSSGPYTVDIPYSRLKPLLRAGGLVAR</sequence>